<evidence type="ECO:0000256" key="3">
    <source>
        <dbReference type="ARBA" id="ARBA00022692"/>
    </source>
</evidence>
<reference evidence="9 10" key="1">
    <citation type="submission" date="2014-10" db="EMBL/GenBank/DDBJ databases">
        <authorList>
            <person name="Seo M.-J."/>
            <person name="Seok Y.J."/>
            <person name="Cha I.-T."/>
        </authorList>
    </citation>
    <scope>NUCLEOTIDE SEQUENCE [LARGE SCALE GENOMIC DNA]</scope>
    <source>
        <strain evidence="9 10">NEU</strain>
    </source>
</reference>
<feature type="transmembrane region" description="Helical" evidence="6">
    <location>
        <begin position="355"/>
        <end position="382"/>
    </location>
</feature>
<dbReference type="Pfam" id="PF02687">
    <property type="entry name" value="FtsX"/>
    <property type="match status" value="1"/>
</dbReference>
<protein>
    <submittedName>
        <fullName evidence="9">FtsX-like permease family protein</fullName>
    </submittedName>
</protein>
<dbReference type="InterPro" id="IPR025857">
    <property type="entry name" value="MacB_PCD"/>
</dbReference>
<name>A0A1S2NEU5_9BURK</name>
<dbReference type="GO" id="GO:0005886">
    <property type="term" value="C:plasma membrane"/>
    <property type="evidence" value="ECO:0007669"/>
    <property type="project" value="UniProtKB-SubCell"/>
</dbReference>
<dbReference type="InterPro" id="IPR003838">
    <property type="entry name" value="ABC3_permease_C"/>
</dbReference>
<feature type="transmembrane region" description="Helical" evidence="6">
    <location>
        <begin position="21"/>
        <end position="44"/>
    </location>
</feature>
<feature type="transmembrane region" description="Helical" evidence="6">
    <location>
        <begin position="315"/>
        <end position="335"/>
    </location>
</feature>
<evidence type="ECO:0000256" key="1">
    <source>
        <dbReference type="ARBA" id="ARBA00004651"/>
    </source>
</evidence>
<dbReference type="PANTHER" id="PTHR30572">
    <property type="entry name" value="MEMBRANE COMPONENT OF TRANSPORTER-RELATED"/>
    <property type="match status" value="1"/>
</dbReference>
<keyword evidence="5 6" id="KW-0472">Membrane</keyword>
<feature type="transmembrane region" description="Helical" evidence="6">
    <location>
        <begin position="402"/>
        <end position="422"/>
    </location>
</feature>
<evidence type="ECO:0000256" key="5">
    <source>
        <dbReference type="ARBA" id="ARBA00023136"/>
    </source>
</evidence>
<dbReference type="EMBL" id="JRYB01000001">
    <property type="protein sequence ID" value="OIJ42912.1"/>
    <property type="molecule type" value="Genomic_DNA"/>
</dbReference>
<evidence type="ECO:0000256" key="4">
    <source>
        <dbReference type="ARBA" id="ARBA00022989"/>
    </source>
</evidence>
<dbReference type="GO" id="GO:0022857">
    <property type="term" value="F:transmembrane transporter activity"/>
    <property type="evidence" value="ECO:0007669"/>
    <property type="project" value="TreeGrafter"/>
</dbReference>
<dbReference type="Pfam" id="PF12704">
    <property type="entry name" value="MacB_PCD"/>
    <property type="match status" value="1"/>
</dbReference>
<proteinExistence type="predicted"/>
<evidence type="ECO:0000256" key="2">
    <source>
        <dbReference type="ARBA" id="ARBA00022475"/>
    </source>
</evidence>
<comment type="caution">
    <text evidence="9">The sequence shown here is derived from an EMBL/GenBank/DDBJ whole genome shotgun (WGS) entry which is preliminary data.</text>
</comment>
<dbReference type="PANTHER" id="PTHR30572:SF18">
    <property type="entry name" value="ABC-TYPE MACROLIDE FAMILY EXPORT SYSTEM PERMEASE COMPONENT 2"/>
    <property type="match status" value="1"/>
</dbReference>
<dbReference type="Proteomes" id="UP000180246">
    <property type="component" value="Unassembled WGS sequence"/>
</dbReference>
<keyword evidence="3 6" id="KW-0812">Transmembrane</keyword>
<keyword evidence="2" id="KW-1003">Cell membrane</keyword>
<sequence length="439" mass="48245">MLRYILKVVQHNTQRNKVLTALMVLAIGVGIGASMTTLAVMRLLSGDPLPGRSQNIYYAQVDVNPQSKGQEPPDVLDYQTAVDLWNAKQADQQTLVAGSTAKVRPTDSSLPPQMLSLRATTADFFSMFNVPFKFGQAWSASDDSGRTRVVVISSTLNEKLFGGANSVGKILRIANSDVRIVGVLDEWRPAPLFYAVRGGRFSGGDTSSFYSQPDDVFIPFFSGLEINGENFHPFSCWAKRDPSDNLERSPCTWIGLWVRLDDPARVAAYKRFLDNSASQLKDEGRVKYAENTRLRMLSDWLDFNLVVPGDVKLQAVLAAAFLAICLVNVVALLLAKFLRHSREIGLRRALGATRVAIFIQCLAEAGFIGVLGGMLGLLLTQLGLYLVRQQPVPYVDLAYLDIPMFLTTFALSFVVSLIAGLIPALRATMIQPAVQLNQP</sequence>
<keyword evidence="4 6" id="KW-1133">Transmembrane helix</keyword>
<evidence type="ECO:0000259" key="7">
    <source>
        <dbReference type="Pfam" id="PF02687"/>
    </source>
</evidence>
<accession>A0A1S2NEU5</accession>
<feature type="domain" description="MacB-like periplasmic core" evidence="8">
    <location>
        <begin position="20"/>
        <end position="270"/>
    </location>
</feature>
<evidence type="ECO:0000313" key="10">
    <source>
        <dbReference type="Proteomes" id="UP000180246"/>
    </source>
</evidence>
<feature type="domain" description="ABC3 transporter permease C-terminal" evidence="7">
    <location>
        <begin position="316"/>
        <end position="432"/>
    </location>
</feature>
<gene>
    <name evidence="9" type="ORF">LO55_880</name>
</gene>
<organism evidence="9 10">
    <name type="scientific">Massilia timonae</name>
    <dbReference type="NCBI Taxonomy" id="47229"/>
    <lineage>
        <taxon>Bacteria</taxon>
        <taxon>Pseudomonadati</taxon>
        <taxon>Pseudomonadota</taxon>
        <taxon>Betaproteobacteria</taxon>
        <taxon>Burkholderiales</taxon>
        <taxon>Oxalobacteraceae</taxon>
        <taxon>Telluria group</taxon>
        <taxon>Massilia</taxon>
    </lineage>
</organism>
<evidence type="ECO:0000259" key="8">
    <source>
        <dbReference type="Pfam" id="PF12704"/>
    </source>
</evidence>
<dbReference type="InterPro" id="IPR050250">
    <property type="entry name" value="Macrolide_Exporter_MacB"/>
</dbReference>
<dbReference type="AlphaFoldDB" id="A0A1S2NEU5"/>
<comment type="subcellular location">
    <subcellularLocation>
        <location evidence="1">Cell membrane</location>
        <topology evidence="1">Multi-pass membrane protein</topology>
    </subcellularLocation>
</comment>
<evidence type="ECO:0000313" key="9">
    <source>
        <dbReference type="EMBL" id="OIJ42912.1"/>
    </source>
</evidence>
<evidence type="ECO:0000256" key="6">
    <source>
        <dbReference type="SAM" id="Phobius"/>
    </source>
</evidence>